<feature type="region of interest" description="Disordered" evidence="11">
    <location>
        <begin position="3549"/>
        <end position="3573"/>
    </location>
</feature>
<evidence type="ECO:0000256" key="10">
    <source>
        <dbReference type="PROSITE-ProRule" id="PRU00322"/>
    </source>
</evidence>
<dbReference type="GO" id="GO:0008270">
    <property type="term" value="F:zinc ion binding"/>
    <property type="evidence" value="ECO:0007669"/>
    <property type="project" value="UniProtKB-KW"/>
</dbReference>
<keyword evidence="14" id="KW-1185">Reference proteome</keyword>
<keyword evidence="4" id="KW-0479">Metal-binding</keyword>
<feature type="region of interest" description="Disordered" evidence="11">
    <location>
        <begin position="2303"/>
        <end position="2322"/>
    </location>
</feature>
<evidence type="ECO:0000256" key="5">
    <source>
        <dbReference type="ARBA" id="ARBA00022771"/>
    </source>
</evidence>
<dbReference type="GO" id="GO:0071947">
    <property type="term" value="P:protein deubiquitination involved in ubiquitin-dependent protein catabolic process"/>
    <property type="evidence" value="ECO:0007669"/>
    <property type="project" value="TreeGrafter"/>
</dbReference>
<feature type="domain" description="RanBP2-type" evidence="12">
    <location>
        <begin position="4782"/>
        <end position="4811"/>
    </location>
</feature>
<feature type="region of interest" description="Disordered" evidence="11">
    <location>
        <begin position="4297"/>
        <end position="4319"/>
    </location>
</feature>
<keyword evidence="7" id="KW-0378">Hydrolase</keyword>
<keyword evidence="8" id="KW-0788">Thiol protease</keyword>
<evidence type="ECO:0000313" key="13">
    <source>
        <dbReference type="EMBL" id="KPI85759.1"/>
    </source>
</evidence>
<dbReference type="EMBL" id="LJSK01000168">
    <property type="protein sequence ID" value="KPI85759.1"/>
    <property type="molecule type" value="Genomic_DNA"/>
</dbReference>
<keyword evidence="9" id="KW-0862">Zinc</keyword>
<feature type="compositionally biased region" description="Acidic residues" evidence="11">
    <location>
        <begin position="4335"/>
        <end position="4346"/>
    </location>
</feature>
<proteinExistence type="predicted"/>
<evidence type="ECO:0000256" key="2">
    <source>
        <dbReference type="ARBA" id="ARBA00012759"/>
    </source>
</evidence>
<dbReference type="InterPro" id="IPR051346">
    <property type="entry name" value="OTU_Deubiquitinase"/>
</dbReference>
<accession>A0A0N0P4W0</accession>
<evidence type="ECO:0000313" key="14">
    <source>
        <dbReference type="Proteomes" id="UP000038009"/>
    </source>
</evidence>
<evidence type="ECO:0000256" key="4">
    <source>
        <dbReference type="ARBA" id="ARBA00022723"/>
    </source>
</evidence>
<dbReference type="SUPFAM" id="SSF52540">
    <property type="entry name" value="P-loop containing nucleoside triphosphate hydrolases"/>
    <property type="match status" value="1"/>
</dbReference>
<dbReference type="GO" id="GO:0004843">
    <property type="term" value="F:cysteine-type deubiquitinase activity"/>
    <property type="evidence" value="ECO:0007669"/>
    <property type="project" value="UniProtKB-EC"/>
</dbReference>
<dbReference type="PROSITE" id="PS50199">
    <property type="entry name" value="ZF_RANBP2_2"/>
    <property type="match status" value="1"/>
</dbReference>
<keyword evidence="5 10" id="KW-0863">Zinc-finger</keyword>
<dbReference type="Proteomes" id="UP000038009">
    <property type="component" value="Unassembled WGS sequence"/>
</dbReference>
<feature type="compositionally biased region" description="Low complexity" evidence="11">
    <location>
        <begin position="1657"/>
        <end position="1670"/>
    </location>
</feature>
<sequence>MLIGSAAAEVVKANALSGEEKQKEEERERRLRNLPYNFWRLPAYGGFMADPYVAGRGNPLEGGTTLLSLLCFDVILCRLNTLGAGSKPNSSTASTKLLQVLGQEGAATVSHPFLQGIPVDLRTAIQRAHGVIRSCYDFTVEASKAVQPASVLEIVDKCVQRIARLPTGEWTMIPSGWIGTQSYNIIYLLVHRRTAVVYDLVVVNRGSEGQGYHPRWQTAEKIKSCPVLKFDNVSQTRLQDKTFWLLLLSLWMRRNDPANQSEFIRAEVFYDVLLPWLVEKMPEDRRRSEEVTASDNGASPSSLLTSTRFTTEMILCMTDDAPGAEQQAAEPAAAASSSAGLLPFAPFIMHHGASPTCSSSSAIKSLITVFCYLLERYYPALTVMDKKRIKYVLKYEFFMRAAEDLSRYSRRFLSEAPSADAAHSSPGPAACATSAAVASASATVTTAPLRHGSEKQLRNALERLKAAGVNDTAANLSLDSVWLALKDNRVYLKDRQNKILNEAAFKGKLLLLYVAGLKMPGGKETSALLAEAVATMKRRCGDGALEIIFFSCDETQEDFDEHSAMFDFPRATYPCFAVLDTLELTNVPELLVFQEDGELLHRQGMAALRSDPEAAQFPDGPWKGAVPLSATDVQLLRVGASQLAHHTKKRLDRHHAPVAEQDTVVQRVVELIHAVEAVVKALPHDDVQELIQSTTQVRSSAVATVPDPFKSTTEGDRTDELTVDAMMQEAIDPTRDGVFQNSELLPKTSVAAYYGKAFESSIPALPDINDLVKATNYAELSTLLSRVRVVVETLWKRAGNSGTASRVAVQLHIIELIMWVFSTLVPVPLPAGYAVDTIPEEERWCVSSFFTEDSLPPPPQPAAGEEPDPHAADPQLTMLESVYYLMLSLANAWQAVETPTRSFDAERCLIAADMLLVFDAILRQLKGSSKCRMVSLLLNSGEGRGYYLSTTLGKQNLDFAKVAATLQLTRPQLLPMRSAMLRYIDEQHRTFPGRELFDLRMPDKLELFKSSHTVDFLKSVLANAGYALEESGGLFGGGSSEMEKLMEWLCSSRSPLAKEHPEFGMMRDMTLLAKFMGTMEMRDAQLLHRRKELDALASWRISFEEDAPGRQMSAGWRTRPSPPRWECLMVRGRDMDVADIAVKGFGDREVMYGEGLALHSPIDVSRMIEVDHPTEDDVLHARVLPTFAGTMNVEESEVLLSCLTAPYVRIPLVLDFFASQDRHTYLFVGEVQEVLRAVLFEPAAYASPVTLGQADPRSVPMRLNRDQREMIELRRLRGDLSQRNFEDCLGTTYGLLMSELTHAPAGVLRPLRGLLESITELGPSSVYSSNASYVLFVVGVVCDVLSFCRFIASHHRTTTSAGLPDEAAAAERSCRDAALQLMREYHRYFLQFFVSTVQPLLWAWLEESEENTDTPTQCVIHSHMSRVDRALWKGYDALAASAAGAATGERRNASLRTRVPAAGAPEDPHQHLVYMLQSCAFVRARHGFGMGMQRSQLAVQEGDNLLSPEEKMLRFLQAQGLDTSRVSKEMLEQGKQLMMSGGRRRAVFVQIRSRNYNDTVRIPNLLHSDPSSTTESKLLKLPPADVPENVLFCDLLEDHQLITAYLDGLTLQQRGSVFLSVVQSVLRDHAPTEEEVVSEAAAGAAGTPQERKHLRQSSRSTAVSTRASAVNLDSMMGEADAGRSGPRQLTAASAVGASATATVTTPEWTVLSPGVYKGPAASGLLFHAQTCELFWRNDELKPVPDSMSHFTDFENILGKDALQCGLVSRHEHRHWVHLVGTPYDVIEWTAPQSVADQGVHHPFVISGNWPAEAAESVLFEDVTYSRIVAVEEDNPWPYKEERWAVGMLRDVLRAAFPNGIKFFPLAPALTPAGEDDAVEGEGGRAPVVPALHHYEMRFLMNDAPQYPDESERATWKEAVAYRYPQPRVEVFNLVPHARRLYRSLVYSTNQHYCLHSMALMTGVRTRESLAVTAFQAGELKRRIFNESTLEIHRYNAAIRGREAYVPARLLQGLIPSVLLESFFMWQGEDDVLRGYPLSEESESASVLQDAALTGANAKRKGSRGEAIDHWFNYSIEVHLHVGRTSRSATGERKTSVSSAACVVVRRNDKLHSMISDPKTYDSGAAGQRTAADAQGAAHRLMLQRATSADGLMDEPAEELHADEEEGEGGEGAGRRISAADVALLHEALSHLPRGVCVQLLRQAHGDIASALSWALSSANTDALRAMVQKDTEAGGTNKKPGSDQRAAKTEAAVRSCDYVLVNLLHCRHLSQLLQMLTRVEDCSHILVWGRRCAQDAKSVVETAGISEEEKGGERGRSSVTDPLRVQDPSDACSYVQIELIEMPRLRVRFYTSTDGASSRLRLYLADQPGWRLAEWDDFHQARWHHLRTLQAPFQQCLLLGNNTQEVAFLCPNHDFAPMKIDEDPFNPMLLFDRSSYTWREAVPSPFYLYVVHSSNSFVMPPSLSASLYYAVMQCATQHYAGAMRTLESCYTDSSFSTEEAYMFALFERTMGDRYPDACAVRLKLAHAVQYSTNTYQWPLAMELSMYLMTKHHVSEDCRLSRGEVLDLLKRCAQAVPLVRSQLELYAGYVKEEHKRALDSNHHHEEKGIPSSRTPVVLQTPSLERCRFPWERLLLYPWELIAPQRLKRVTYQLQTPELKDEKLVEFLWTDQLLSDEEGGANTKKGFYFLYSMKRGAVTPMLGSLAVGAPLSQLLSRWFQLRHARWGREAQQGGETEAAPSWCATVLQLMEMFPGAEWPAPADTSERYILARGVSLLEEHEPAEAFHVTMAGDGAAALRRRRGSIPEIFNRIHRLAQELFQRSSVTTAVRTARQESRQRTLDSRKNRVEMYDHLRGRVLPANTGRETIELREGDIPLEYFREGHHTADSEAIISRRAALQALCTEPLSSLGFLGSVIKEGDGASLPEAPTTGSVLPFDLRAHPLSRTPLAQNMLDRLEEDSLRFRNQQQAQRPHFFQCLSTEVVRETLTSADAAVVSATLSEAVETLDKCVRRLHALGEQDANRVMRLRASVLSLANAVHPVKGGDDGAAGCTQGLDHGRLVHFLQRAEKSRVTVPLEWLCAGLLSTTLESDLKAENLFHGSVAQIQAELTLLMLLSNRMHFAEQAAQAVQQLLLFLELCGQLRGVAPPVRAARGAASANTSTQPVREARIRELIQHFSLEIDPTALEQLIATQPHGSEESHTDNEEAVTSTVLHALSAETRHVVTGRLKQLANTALNTLTARRTYAHIHLADCSLDDAHRHSSHNCSGGNGSAAVAFSATLDPRFLVFEFLFNILLRARQVEMVEWFVRNIRGGQSRVQQMIMGQGKTTVVGPLLALILADGQQLVMQVMPTALLEQTRGILRRCFGVVVTKRIYTVQFDRSNEDGTSDGVELLYQKLKSAEEDRSVVIAAPECVKSLFLKGIEQLHMIECVPSEDMELDETADDRCATHVRALRRKMVERSALADAITPILELWKRGVLIMDEVDVLLHPLRSELNFPIGLKHPIDMSGARWLLPIHLLDSIFAFQQGRACEDVQTQLRFGSSNVAARGTTRGGGAGSASGAGESSTGVDGDVAEERRRHVLSSIRSAIMNGFRLRALQREPHLVLLDPGRYYVEQLLPALVPWLQLWLHAYLADHLPEPERHRWAYASLDVFMVKTTPFLLSAVKQSDADSTVSRELNAQMPPYGLQLLNLAHDWLHRLLPHVLAKIDRVSFGVLQPNDLALNGDAARMPYSRKMMAVPFVAKDVPSRSSEFAHPDVVLGLTILAFRYEGLRVQDVKELVTQLKQDFARQAGPKEHRPAAMLYKHWLRLSSSDRVMASKKAAAATSASAEWTGRGNESEEDVLRSFERAGVPLSQLQVTDKAQMQSLYHLLHRVPEVIHYYLCSTIFPRTMNFQRLKISACGHELGSSMLFTKRIGFSGTPSNLLPLDLGECFYEPGSDGRVLSVLTNPEVAHTEVLPDSWTPLRLLDRVAAAQPPYSALIDAGALITNMDNEEVARYLLARLPVTLFDGVVFLDRHDRQMILQRDNNLVVPVSQCGVPLARRFTFFDQVHTTGTDVKQSSTAVAVITFGKDLVFRDYAQAAYRMRGIGQGQRLCLYLIPEVVSRIHEALGSGFRTGDMLKDVPAWLLLNSMKIEGLQFFKLSLQELANVWRKKAIAHLLLDSSYANAHAELFTEWLRCRRFQLGRPKPSTARPHHANEEGDEVGEGDELLPSAELLRASIEEFREVVEYPVPARIAQAPTFSEHLNEILDARPSALIEGDAASQGLVKQLLDRMRRSIHASHGATMAGAAASNTVGQGAAKGAEDGDSGAARGGEHGVHHTMDLNAEIVHEQEAEEEQEQEAEQEEQRVSAFSRDDESQIAWAVDTLQTCGAVASATVRPSHGCCFYQMNTFQIRGSQPKLQVDERFMVSDNYFRLDWHGVGERRLKNVFLFLEWVPNKSTGTTATSAIAVGEKDVCSGLITLAEGESLRWLVHHSRYVQKSFRVALRFASNGAYMDATAPFAAVVHRQGVQALRHMQVPPACAASGDYDPSACDAAADKAALLYRFLNSDMFYSGKQLAVLEEVLAAMTPSNRLQFFTECLRVRRRSRNQWEDAPIATLFVMEAEKPYLRQLALGKRLQQGFEDLAEVVVRAVRPKVSNRVRREAEPVQQAFENFTLALSQSLSSTHTPVLTAVRVVELLAEAFPSVLKTVGAQEAEQAVLFLAHQHRRGSHGDDAAASATVAPPDRDPLLTVEELFALFPSLNAETLHERTEAVRARHSVAAAAGQASGTKAAGGSAFNSRWVCEICTFHNPMSSNTCEMCVSPKPKRVRDEEHAQDAAAAVAAAEAAAYAAGAPEEGEEEEDDNDVDAPWQCATCTYINDSRAQPMCEICLAPNPRPLKVAGGGSGGGGGARGGVDPLGSGFECPEGYWVCSVEHGGCSKFNPNSVFYCQVCEKARPNLASVRF</sequence>
<evidence type="ECO:0000256" key="7">
    <source>
        <dbReference type="ARBA" id="ARBA00022801"/>
    </source>
</evidence>
<evidence type="ECO:0000256" key="1">
    <source>
        <dbReference type="ARBA" id="ARBA00000707"/>
    </source>
</evidence>
<evidence type="ECO:0000256" key="3">
    <source>
        <dbReference type="ARBA" id="ARBA00022670"/>
    </source>
</evidence>
<evidence type="ECO:0000256" key="11">
    <source>
        <dbReference type="SAM" id="MobiDB-lite"/>
    </source>
</evidence>
<dbReference type="Pfam" id="PF00641">
    <property type="entry name" value="Zn_ribbon_RanBP"/>
    <property type="match status" value="1"/>
</dbReference>
<dbReference type="PANTHER" id="PTHR13367">
    <property type="entry name" value="UBIQUITIN THIOESTERASE"/>
    <property type="match status" value="1"/>
</dbReference>
<dbReference type="Pfam" id="PF12359">
    <property type="entry name" value="DUF3645"/>
    <property type="match status" value="1"/>
</dbReference>
<dbReference type="Pfam" id="PF12340">
    <property type="entry name" value="DUF3638"/>
    <property type="match status" value="1"/>
</dbReference>
<name>A0A0N0P4W0_LEPSE</name>
<feature type="region of interest" description="Disordered" evidence="11">
    <location>
        <begin position="2113"/>
        <end position="2136"/>
    </location>
</feature>
<dbReference type="InterPro" id="IPR022105">
    <property type="entry name" value="DUF3645"/>
</dbReference>
<gene>
    <name evidence="13" type="ORF">ABL78_5177</name>
</gene>
<feature type="compositionally biased region" description="Basic and acidic residues" evidence="11">
    <location>
        <begin position="2307"/>
        <end position="2316"/>
    </location>
</feature>
<dbReference type="SUPFAM" id="SSF90209">
    <property type="entry name" value="Ran binding protein zinc finger-like"/>
    <property type="match status" value="1"/>
</dbReference>
<keyword evidence="6" id="KW-0833">Ubl conjugation pathway</keyword>
<dbReference type="GO" id="GO:0005737">
    <property type="term" value="C:cytoplasm"/>
    <property type="evidence" value="ECO:0007669"/>
    <property type="project" value="TreeGrafter"/>
</dbReference>
<feature type="compositionally biased region" description="Gly residues" evidence="11">
    <location>
        <begin position="3551"/>
        <end position="3560"/>
    </location>
</feature>
<dbReference type="OrthoDB" id="2684236at2759"/>
<dbReference type="VEuPathDB" id="TriTrypDB:Lsey_0168_0060"/>
<evidence type="ECO:0000256" key="8">
    <source>
        <dbReference type="ARBA" id="ARBA00022807"/>
    </source>
</evidence>
<protein>
    <recommendedName>
        <fullName evidence="2">ubiquitinyl hydrolase 1</fullName>
        <ecNumber evidence="2">3.4.19.12</ecNumber>
    </recommendedName>
</protein>
<dbReference type="Gene3D" id="3.40.30.10">
    <property type="entry name" value="Glutaredoxin"/>
    <property type="match status" value="1"/>
</dbReference>
<dbReference type="PROSITE" id="PS01358">
    <property type="entry name" value="ZF_RANBP2_1"/>
    <property type="match status" value="1"/>
</dbReference>
<dbReference type="InterPro" id="IPR001876">
    <property type="entry name" value="Znf_RanBP2"/>
</dbReference>
<feature type="compositionally biased region" description="Acidic residues" evidence="11">
    <location>
        <begin position="4201"/>
        <end position="4210"/>
    </location>
</feature>
<dbReference type="SMART" id="SM00547">
    <property type="entry name" value="ZnF_RBZ"/>
    <property type="match status" value="3"/>
</dbReference>
<dbReference type="GO" id="GO:0070530">
    <property type="term" value="F:K63-linked polyubiquitin modification-dependent protein binding"/>
    <property type="evidence" value="ECO:0007669"/>
    <property type="project" value="TreeGrafter"/>
</dbReference>
<dbReference type="Pfam" id="PF13905">
    <property type="entry name" value="Thioredoxin_8"/>
    <property type="match status" value="1"/>
</dbReference>
<feature type="region of interest" description="Disordered" evidence="11">
    <location>
        <begin position="1637"/>
        <end position="1671"/>
    </location>
</feature>
<dbReference type="Gene3D" id="2.30.30.380">
    <property type="entry name" value="Zn-finger domain of Sec23/24"/>
    <property type="match status" value="1"/>
</dbReference>
<evidence type="ECO:0000256" key="9">
    <source>
        <dbReference type="ARBA" id="ARBA00022833"/>
    </source>
</evidence>
<comment type="caution">
    <text evidence="13">The sequence shown here is derived from an EMBL/GenBank/DDBJ whole genome shotgun (WGS) entry which is preliminary data.</text>
</comment>
<dbReference type="PANTHER" id="PTHR13367:SF28">
    <property type="entry name" value="UBIQUITIN THIOESTERASE ZRANB1"/>
    <property type="match status" value="1"/>
</dbReference>
<dbReference type="InterPro" id="IPR027417">
    <property type="entry name" value="P-loop_NTPase"/>
</dbReference>
<evidence type="ECO:0000259" key="12">
    <source>
        <dbReference type="PROSITE" id="PS50199"/>
    </source>
</evidence>
<feature type="region of interest" description="Disordered" evidence="11">
    <location>
        <begin position="4188"/>
        <end position="4210"/>
    </location>
</feature>
<organism evidence="13 14">
    <name type="scientific">Leptomonas seymouri</name>
    <dbReference type="NCBI Taxonomy" id="5684"/>
    <lineage>
        <taxon>Eukaryota</taxon>
        <taxon>Discoba</taxon>
        <taxon>Euglenozoa</taxon>
        <taxon>Kinetoplastea</taxon>
        <taxon>Metakinetoplastina</taxon>
        <taxon>Trypanosomatida</taxon>
        <taxon>Trypanosomatidae</taxon>
        <taxon>Leishmaniinae</taxon>
        <taxon>Leptomonas</taxon>
    </lineage>
</organism>
<dbReference type="OMA" id="WHGVGER"/>
<feature type="compositionally biased region" description="Basic and acidic residues" evidence="11">
    <location>
        <begin position="4347"/>
        <end position="4356"/>
    </location>
</feature>
<keyword evidence="3" id="KW-0645">Protease</keyword>
<feature type="region of interest" description="Disordered" evidence="11">
    <location>
        <begin position="4334"/>
        <end position="4356"/>
    </location>
</feature>
<feature type="compositionally biased region" description="Low complexity" evidence="11">
    <location>
        <begin position="1638"/>
        <end position="1648"/>
    </location>
</feature>
<dbReference type="InterPro" id="IPR022099">
    <property type="entry name" value="DUF3638"/>
</dbReference>
<dbReference type="InterPro" id="IPR012336">
    <property type="entry name" value="Thioredoxin-like_fold"/>
</dbReference>
<dbReference type="InterPro" id="IPR036443">
    <property type="entry name" value="Znf_RanBP2_sf"/>
</dbReference>
<comment type="catalytic activity">
    <reaction evidence="1">
        <text>Thiol-dependent hydrolysis of ester, thioester, amide, peptide and isopeptide bonds formed by the C-terminal Gly of ubiquitin (a 76-residue protein attached to proteins as an intracellular targeting signal).</text>
        <dbReference type="EC" id="3.4.19.12"/>
    </reaction>
</comment>
<reference evidence="13 14" key="1">
    <citation type="journal article" date="2015" name="PLoS Pathog.">
        <title>Leptomonas seymouri: Adaptations to the Dixenous Life Cycle Analyzed by Genome Sequencing, Transcriptome Profiling and Co-infection with Leishmania donovani.</title>
        <authorList>
            <person name="Kraeva N."/>
            <person name="Butenko A."/>
            <person name="Hlavacova J."/>
            <person name="Kostygov A."/>
            <person name="Myskova J."/>
            <person name="Grybchuk D."/>
            <person name="Lestinova T."/>
            <person name="Votypka J."/>
            <person name="Volf P."/>
            <person name="Opperdoes F."/>
            <person name="Flegontov P."/>
            <person name="Lukes J."/>
            <person name="Yurchenko V."/>
        </authorList>
    </citation>
    <scope>NUCLEOTIDE SEQUENCE [LARGE SCALE GENOMIC DNA]</scope>
    <source>
        <strain evidence="13 14">ATCC 30220</strain>
    </source>
</reference>
<dbReference type="EC" id="3.4.19.12" evidence="2"/>
<evidence type="ECO:0000256" key="6">
    <source>
        <dbReference type="ARBA" id="ARBA00022786"/>
    </source>
</evidence>
<dbReference type="GO" id="GO:0005634">
    <property type="term" value="C:nucleus"/>
    <property type="evidence" value="ECO:0007669"/>
    <property type="project" value="TreeGrafter"/>
</dbReference>